<feature type="region of interest" description="Disordered" evidence="1">
    <location>
        <begin position="304"/>
        <end position="334"/>
    </location>
</feature>
<dbReference type="EMBL" id="WIUZ02000002">
    <property type="protein sequence ID" value="KAF9790392.1"/>
    <property type="molecule type" value="Genomic_DNA"/>
</dbReference>
<feature type="compositionally biased region" description="Acidic residues" evidence="1">
    <location>
        <begin position="273"/>
        <end position="289"/>
    </location>
</feature>
<proteinExistence type="predicted"/>
<feature type="compositionally biased region" description="Polar residues" evidence="1">
    <location>
        <begin position="259"/>
        <end position="268"/>
    </location>
</feature>
<feature type="compositionally biased region" description="Low complexity" evidence="1">
    <location>
        <begin position="304"/>
        <end position="320"/>
    </location>
</feature>
<feature type="region of interest" description="Disordered" evidence="1">
    <location>
        <begin position="13"/>
        <end position="116"/>
    </location>
</feature>
<reference evidence="2" key="2">
    <citation type="submission" date="2020-11" db="EMBL/GenBank/DDBJ databases">
        <authorList>
            <consortium name="DOE Joint Genome Institute"/>
            <person name="Kuo A."/>
            <person name="Miyauchi S."/>
            <person name="Kiss E."/>
            <person name="Drula E."/>
            <person name="Kohler A."/>
            <person name="Sanchez-Garcia M."/>
            <person name="Andreopoulos B."/>
            <person name="Barry K.W."/>
            <person name="Bonito G."/>
            <person name="Buee M."/>
            <person name="Carver A."/>
            <person name="Chen C."/>
            <person name="Cichocki N."/>
            <person name="Clum A."/>
            <person name="Culley D."/>
            <person name="Crous P.W."/>
            <person name="Fauchery L."/>
            <person name="Girlanda M."/>
            <person name="Hayes R."/>
            <person name="Keri Z."/>
            <person name="Labutti K."/>
            <person name="Lipzen A."/>
            <person name="Lombard V."/>
            <person name="Magnuson J."/>
            <person name="Maillard F."/>
            <person name="Morin E."/>
            <person name="Murat C."/>
            <person name="Nolan M."/>
            <person name="Ohm R."/>
            <person name="Pangilinan J."/>
            <person name="Pereira M."/>
            <person name="Perotto S."/>
            <person name="Peter M."/>
            <person name="Riley R."/>
            <person name="Sitrit Y."/>
            <person name="Stielow B."/>
            <person name="Szollosi G."/>
            <person name="Zifcakova L."/>
            <person name="Stursova M."/>
            <person name="Spatafora J.W."/>
            <person name="Tedersoo L."/>
            <person name="Vaario L.-M."/>
            <person name="Yamada A."/>
            <person name="Yan M."/>
            <person name="Wang P."/>
            <person name="Xu J."/>
            <person name="Bruns T."/>
            <person name="Baldrian P."/>
            <person name="Vilgalys R."/>
            <person name="Henrissat B."/>
            <person name="Grigoriev I.V."/>
            <person name="Hibbett D."/>
            <person name="Nagy L.G."/>
            <person name="Martin F.M."/>
        </authorList>
    </citation>
    <scope>NUCLEOTIDE SEQUENCE</scope>
    <source>
        <strain evidence="2">UH-Tt-Lm1</strain>
    </source>
</reference>
<evidence type="ECO:0000313" key="3">
    <source>
        <dbReference type="Proteomes" id="UP000736335"/>
    </source>
</evidence>
<dbReference type="Proteomes" id="UP000736335">
    <property type="component" value="Unassembled WGS sequence"/>
</dbReference>
<reference evidence="2" key="1">
    <citation type="journal article" date="2020" name="Nat. Commun.">
        <title>Large-scale genome sequencing of mycorrhizal fungi provides insights into the early evolution of symbiotic traits.</title>
        <authorList>
            <person name="Miyauchi S."/>
            <person name="Kiss E."/>
            <person name="Kuo A."/>
            <person name="Drula E."/>
            <person name="Kohler A."/>
            <person name="Sanchez-Garcia M."/>
            <person name="Morin E."/>
            <person name="Andreopoulos B."/>
            <person name="Barry K.W."/>
            <person name="Bonito G."/>
            <person name="Buee M."/>
            <person name="Carver A."/>
            <person name="Chen C."/>
            <person name="Cichocki N."/>
            <person name="Clum A."/>
            <person name="Culley D."/>
            <person name="Crous P.W."/>
            <person name="Fauchery L."/>
            <person name="Girlanda M."/>
            <person name="Hayes R.D."/>
            <person name="Keri Z."/>
            <person name="LaButti K."/>
            <person name="Lipzen A."/>
            <person name="Lombard V."/>
            <person name="Magnuson J."/>
            <person name="Maillard F."/>
            <person name="Murat C."/>
            <person name="Nolan M."/>
            <person name="Ohm R.A."/>
            <person name="Pangilinan J."/>
            <person name="Pereira M.F."/>
            <person name="Perotto S."/>
            <person name="Peter M."/>
            <person name="Pfister S."/>
            <person name="Riley R."/>
            <person name="Sitrit Y."/>
            <person name="Stielow J.B."/>
            <person name="Szollosi G."/>
            <person name="Zifcakova L."/>
            <person name="Stursova M."/>
            <person name="Spatafora J.W."/>
            <person name="Tedersoo L."/>
            <person name="Vaario L.M."/>
            <person name="Yamada A."/>
            <person name="Yan M."/>
            <person name="Wang P."/>
            <person name="Xu J."/>
            <person name="Bruns T."/>
            <person name="Baldrian P."/>
            <person name="Vilgalys R."/>
            <person name="Dunand C."/>
            <person name="Henrissat B."/>
            <person name="Grigoriev I.V."/>
            <person name="Hibbett D."/>
            <person name="Nagy L.G."/>
            <person name="Martin F.M."/>
        </authorList>
    </citation>
    <scope>NUCLEOTIDE SEQUENCE</scope>
    <source>
        <strain evidence="2">UH-Tt-Lm1</strain>
    </source>
</reference>
<evidence type="ECO:0000256" key="1">
    <source>
        <dbReference type="SAM" id="MobiDB-lite"/>
    </source>
</evidence>
<comment type="caution">
    <text evidence="2">The sequence shown here is derived from an EMBL/GenBank/DDBJ whole genome shotgun (WGS) entry which is preliminary data.</text>
</comment>
<protein>
    <submittedName>
        <fullName evidence="2">Uncharacterized protein</fullName>
    </submittedName>
</protein>
<organism evidence="2 3">
    <name type="scientific">Thelephora terrestris</name>
    <dbReference type="NCBI Taxonomy" id="56493"/>
    <lineage>
        <taxon>Eukaryota</taxon>
        <taxon>Fungi</taxon>
        <taxon>Dikarya</taxon>
        <taxon>Basidiomycota</taxon>
        <taxon>Agaricomycotina</taxon>
        <taxon>Agaricomycetes</taxon>
        <taxon>Thelephorales</taxon>
        <taxon>Thelephoraceae</taxon>
        <taxon>Thelephora</taxon>
    </lineage>
</organism>
<feature type="region of interest" description="Disordered" evidence="1">
    <location>
        <begin position="259"/>
        <end position="289"/>
    </location>
</feature>
<sequence length="386" mass="41944">MVSYKAVFKAIFRPEHSDDTVVPSSSHKPRPTPTRSHTVPASPARPRTLIKPQPVAGPSTRKELSPYTNNPNRHSAIALRDILSPRPRLRKNSLPSQFPEELATPPPRPSASPAPTAVETHLQAPRQLYVSPVPECHQSNDCNFRETHSSLHIGRLDSLIWNSEPCDLLDTSVVSSGVRESSDISLLLSPEPEDARKAMSKRLEGLTMALDMFQPIQPTSPPTRPRHPGFTSRGLTKLNTSLDVTHPLITFPVSSPSAAALGSTSLSPIENWRDEESEEQSSDDDEIEGYDDEELSYFRISGSKFSGSSHSSSSVSSSTSDLPPTPIDPPTHSADAVQLLPPFLPKYPVAFNLGPVVQSRVDNCKATPAPEVSVDARDAQSGVVLL</sequence>
<accession>A0A9P6HMK3</accession>
<dbReference type="OrthoDB" id="10513060at2759"/>
<dbReference type="AlphaFoldDB" id="A0A9P6HMK3"/>
<name>A0A9P6HMK3_9AGAM</name>
<evidence type="ECO:0000313" key="2">
    <source>
        <dbReference type="EMBL" id="KAF9790392.1"/>
    </source>
</evidence>
<keyword evidence="3" id="KW-1185">Reference proteome</keyword>
<gene>
    <name evidence="2" type="ORF">BJ322DRAFT_1207936</name>
</gene>